<evidence type="ECO:0000256" key="2">
    <source>
        <dbReference type="ARBA" id="ARBA00022737"/>
    </source>
</evidence>
<dbReference type="SUPFAM" id="SSF48403">
    <property type="entry name" value="Ankyrin repeat"/>
    <property type="match status" value="1"/>
</dbReference>
<evidence type="ECO:0000256" key="3">
    <source>
        <dbReference type="ARBA" id="ARBA00022863"/>
    </source>
</evidence>
<dbReference type="InterPro" id="IPR051070">
    <property type="entry name" value="NF-kappa-B_inhibitor"/>
</dbReference>
<dbReference type="Proteomes" id="UP000204242">
    <property type="component" value="Genome"/>
</dbReference>
<sequence length="170" mass="19413">METSKYAKLFGKYPTTSKTIFHEIAEAGALQLLYRIRDTVEEPVAHFLQEKDSTGDLCVHVVVKRHRGAHAIQLLKVLVELGADLNALNDVTKFTILHLTVVSGDYDLAYWLAQHPQVDLNIKGWDGLTAYEMAFIETDSRMMEILRAYGARGPYPDLEYDWIPFVNREE</sequence>
<dbReference type="GO" id="GO:0071356">
    <property type="term" value="P:cellular response to tumor necrosis factor"/>
    <property type="evidence" value="ECO:0007669"/>
    <property type="project" value="TreeGrafter"/>
</dbReference>
<name>Q6PUP5_9VIRU</name>
<dbReference type="OrthoDB" id="24849at10239"/>
<evidence type="ECO:0000256" key="1">
    <source>
        <dbReference type="ARBA" id="ARBA00022581"/>
    </source>
</evidence>
<dbReference type="GO" id="GO:0085034">
    <property type="term" value="P:symbiont-mediated suppression of host NF-kappaB cascade"/>
    <property type="evidence" value="ECO:0007669"/>
    <property type="project" value="UniProtKB-KW"/>
</dbReference>
<dbReference type="InterPro" id="IPR036770">
    <property type="entry name" value="Ankyrin_rpt-contain_sf"/>
</dbReference>
<dbReference type="GO" id="GO:0051059">
    <property type="term" value="F:NF-kappaB binding"/>
    <property type="evidence" value="ECO:0007669"/>
    <property type="project" value="TreeGrafter"/>
</dbReference>
<dbReference type="EMBL" id="AY577428">
    <property type="protein sequence ID" value="AAS90270.1"/>
    <property type="molecule type" value="Genomic_DNA"/>
</dbReference>
<accession>Q6PUP5</accession>
<evidence type="ECO:0000256" key="4">
    <source>
        <dbReference type="ARBA" id="ARBA00023043"/>
    </source>
</evidence>
<organism evidence="6 7">
    <name type="scientific">Ichnoviriform fugitivi</name>
    <dbReference type="NCBI Taxonomy" id="265522"/>
    <lineage>
        <taxon>Viruses</taxon>
        <taxon>Viruses incertae sedis</taxon>
        <taxon>Polydnaviriformidae</taxon>
        <taxon>Ichnoviriform</taxon>
    </lineage>
</organism>
<dbReference type="GeneID" id="5076290"/>
<keyword evidence="1" id="KW-0945">Host-virus interaction</keyword>
<dbReference type="PANTHER" id="PTHR46680">
    <property type="entry name" value="NF-KAPPA-B INHIBITOR ALPHA"/>
    <property type="match status" value="1"/>
</dbReference>
<comment type="function">
    <text evidence="5">Suppresses the host immune response through NF-kappa-B inactivation. Possesses ankyrin repeat domains required for NF-kappa-B binding but lacks the regulatory regions required for dissociation from NF-kappa-B and degradation. Therefore, prevents host NF-kappa-B release and subsequent activation.</text>
</comment>
<keyword evidence="3" id="KW-1100">Inhibition of host NF-kappa-B by virus</keyword>
<keyword evidence="2" id="KW-0677">Repeat</keyword>
<dbReference type="RefSeq" id="YP_001031232.1">
    <property type="nucleotide sequence ID" value="NC_008953.1"/>
</dbReference>
<protein>
    <submittedName>
        <fullName evidence="6">Vankyrin-b17</fullName>
    </submittedName>
</protein>
<evidence type="ECO:0000313" key="7">
    <source>
        <dbReference type="Proteomes" id="UP000204242"/>
    </source>
</evidence>
<evidence type="ECO:0000256" key="5">
    <source>
        <dbReference type="ARBA" id="ARBA00037244"/>
    </source>
</evidence>
<evidence type="ECO:0000313" key="6">
    <source>
        <dbReference type="EMBL" id="AAS90270.1"/>
    </source>
</evidence>
<dbReference type="Gene3D" id="1.25.40.20">
    <property type="entry name" value="Ankyrin repeat-containing domain"/>
    <property type="match status" value="1"/>
</dbReference>
<dbReference type="PANTHER" id="PTHR46680:SF3">
    <property type="entry name" value="NF-KAPPA-B INHIBITOR CACTUS"/>
    <property type="match status" value="1"/>
</dbReference>
<dbReference type="SMART" id="SM00248">
    <property type="entry name" value="ANK"/>
    <property type="match status" value="3"/>
</dbReference>
<keyword evidence="4" id="KW-0040">ANK repeat</keyword>
<dbReference type="InterPro" id="IPR002110">
    <property type="entry name" value="Ankyrin_rpt"/>
</dbReference>
<reference evidence="6 7" key="1">
    <citation type="journal article" date="2007" name="Virology">
        <title>Shared and species-specific features among ichnovirus genomes.</title>
        <authorList>
            <person name="Tanaka K."/>
            <person name="Lapointe R."/>
            <person name="Barney W.E."/>
            <person name="Makkay A.M."/>
            <person name="Stoltz D."/>
            <person name="Cusson M."/>
            <person name="Webb B.A."/>
        </authorList>
    </citation>
    <scope>NUCLEOTIDE SEQUENCE [LARGE SCALE GENOMIC DNA]</scope>
</reference>
<proteinExistence type="predicted"/>
<dbReference type="KEGG" id="vg:5076290"/>